<evidence type="ECO:0000313" key="2">
    <source>
        <dbReference type="EMBL" id="CAF1164586.1"/>
    </source>
</evidence>
<evidence type="ECO:0000313" key="3">
    <source>
        <dbReference type="EMBL" id="CAF1575246.1"/>
    </source>
</evidence>
<dbReference type="Proteomes" id="UP000681722">
    <property type="component" value="Unassembled WGS sequence"/>
</dbReference>
<dbReference type="EMBL" id="CAJOBA010067527">
    <property type="protein sequence ID" value="CAF4371686.1"/>
    <property type="molecule type" value="Genomic_DNA"/>
</dbReference>
<comment type="caution">
    <text evidence="2">The sequence shown here is derived from an EMBL/GenBank/DDBJ whole genome shotgun (WGS) entry which is preliminary data.</text>
</comment>
<evidence type="ECO:0000256" key="1">
    <source>
        <dbReference type="SAM" id="Phobius"/>
    </source>
</evidence>
<keyword evidence="1" id="KW-0812">Transmembrane</keyword>
<keyword evidence="1" id="KW-0472">Membrane</keyword>
<evidence type="ECO:0000313" key="4">
    <source>
        <dbReference type="EMBL" id="CAF3928206.1"/>
    </source>
</evidence>
<name>A0A814TPP1_9BILA</name>
<protein>
    <submittedName>
        <fullName evidence="2">Uncharacterized protein</fullName>
    </submittedName>
</protein>
<proteinExistence type="predicted"/>
<sequence length="204" mass="22726">MNTTRLLTFVTLGLVSLTLIFAITGIASTSWLKISLKPLSSFELGLFKRCVIDTVCINDHQTTSAILSIFGLLFIILGFTSLLSLILFTSTFKPIFYLVPIFLLFLAALFIICGVIAFWPNLVEKSIKQYFIVARSSLAELEMPIPEEYRNIVNDILTNFKIKNGYSQNLMIITYVFLYIGSLMTAFAAGGIILSGSAYLNFNT</sequence>
<dbReference type="Proteomes" id="UP000663829">
    <property type="component" value="Unassembled WGS sequence"/>
</dbReference>
<dbReference type="EMBL" id="CAJNOK010044633">
    <property type="protein sequence ID" value="CAF1575246.1"/>
    <property type="molecule type" value="Genomic_DNA"/>
</dbReference>
<organism evidence="2 6">
    <name type="scientific">Didymodactylos carnosus</name>
    <dbReference type="NCBI Taxonomy" id="1234261"/>
    <lineage>
        <taxon>Eukaryota</taxon>
        <taxon>Metazoa</taxon>
        <taxon>Spiralia</taxon>
        <taxon>Gnathifera</taxon>
        <taxon>Rotifera</taxon>
        <taxon>Eurotatoria</taxon>
        <taxon>Bdelloidea</taxon>
        <taxon>Philodinida</taxon>
        <taxon>Philodinidae</taxon>
        <taxon>Didymodactylos</taxon>
    </lineage>
</organism>
<dbReference type="EMBL" id="CAJNOQ010007317">
    <property type="protein sequence ID" value="CAF1164586.1"/>
    <property type="molecule type" value="Genomic_DNA"/>
</dbReference>
<dbReference type="EMBL" id="CAJOBC010007317">
    <property type="protein sequence ID" value="CAF3928206.1"/>
    <property type="molecule type" value="Genomic_DNA"/>
</dbReference>
<gene>
    <name evidence="2" type="ORF">GPM918_LOCUS21860</name>
    <name evidence="3" type="ORF">OVA965_LOCUS40619</name>
    <name evidence="4" type="ORF">SRO942_LOCUS21858</name>
    <name evidence="5" type="ORF">TMI583_LOCUS42081</name>
</gene>
<evidence type="ECO:0000313" key="6">
    <source>
        <dbReference type="Proteomes" id="UP000663829"/>
    </source>
</evidence>
<feature type="transmembrane region" description="Helical" evidence="1">
    <location>
        <begin position="172"/>
        <end position="200"/>
    </location>
</feature>
<dbReference type="AlphaFoldDB" id="A0A814TPP1"/>
<accession>A0A814TPP1</accession>
<dbReference type="Proteomes" id="UP000682733">
    <property type="component" value="Unassembled WGS sequence"/>
</dbReference>
<feature type="transmembrane region" description="Helical" evidence="1">
    <location>
        <begin position="95"/>
        <end position="119"/>
    </location>
</feature>
<dbReference type="Proteomes" id="UP000677228">
    <property type="component" value="Unassembled WGS sequence"/>
</dbReference>
<feature type="transmembrane region" description="Helical" evidence="1">
    <location>
        <begin position="65"/>
        <end position="88"/>
    </location>
</feature>
<keyword evidence="1" id="KW-1133">Transmembrane helix</keyword>
<evidence type="ECO:0000313" key="5">
    <source>
        <dbReference type="EMBL" id="CAF4371686.1"/>
    </source>
</evidence>
<reference evidence="2" key="1">
    <citation type="submission" date="2021-02" db="EMBL/GenBank/DDBJ databases">
        <authorList>
            <person name="Nowell W R."/>
        </authorList>
    </citation>
    <scope>NUCLEOTIDE SEQUENCE</scope>
</reference>
<keyword evidence="6" id="KW-1185">Reference proteome</keyword>